<organism evidence="1 2">
    <name type="scientific">Pseudomonas plecoglossicida</name>
    <dbReference type="NCBI Taxonomy" id="70775"/>
    <lineage>
        <taxon>Bacteria</taxon>
        <taxon>Pseudomonadati</taxon>
        <taxon>Pseudomonadota</taxon>
        <taxon>Gammaproteobacteria</taxon>
        <taxon>Pseudomonadales</taxon>
        <taxon>Pseudomonadaceae</taxon>
        <taxon>Pseudomonas</taxon>
    </lineage>
</organism>
<dbReference type="RefSeq" id="WP_016391912.1">
    <property type="nucleotide sequence ID" value="NZ_BSOM01000039.1"/>
</dbReference>
<dbReference type="InterPro" id="IPR014347">
    <property type="entry name" value="Tautomerase/MIF_sf"/>
</dbReference>
<name>A0AAD0VVG8_PSEDL</name>
<dbReference type="PANTHER" id="PTHR37950:SF1">
    <property type="entry name" value="4-HYDROXYPHENYLACETATE CATABOLISM PROTEIN"/>
    <property type="match status" value="1"/>
</dbReference>
<dbReference type="Gene3D" id="3.30.429.10">
    <property type="entry name" value="Macrophage Migration Inhibitory Factor"/>
    <property type="match status" value="1"/>
</dbReference>
<proteinExistence type="predicted"/>
<dbReference type="Proteomes" id="UP000256503">
    <property type="component" value="Chromosome"/>
</dbReference>
<gene>
    <name evidence="1" type="ORF">DVB73_22610</name>
</gene>
<accession>A0AAD0VVG8</accession>
<evidence type="ECO:0000313" key="1">
    <source>
        <dbReference type="EMBL" id="AXM98382.1"/>
    </source>
</evidence>
<dbReference type="CDD" id="cd00580">
    <property type="entry name" value="CHMI"/>
    <property type="match status" value="1"/>
</dbReference>
<dbReference type="PANTHER" id="PTHR37950">
    <property type="entry name" value="4-HYDROXYPHENYLACETATE CATABOLISM PROTEIN"/>
    <property type="match status" value="1"/>
</dbReference>
<evidence type="ECO:0000313" key="2">
    <source>
        <dbReference type="Proteomes" id="UP000256503"/>
    </source>
</evidence>
<dbReference type="AlphaFoldDB" id="A0AAD0VVG8"/>
<dbReference type="GO" id="GO:0008704">
    <property type="term" value="F:5-carboxymethyl-2-hydroxymuconate delta-isomerase activity"/>
    <property type="evidence" value="ECO:0007669"/>
    <property type="project" value="InterPro"/>
</dbReference>
<reference evidence="1 2" key="1">
    <citation type="submission" date="2018-07" db="EMBL/GenBank/DDBJ databases">
        <title>Complete genome sequence of a Pseudomonas plecoglossicida strain pathogenic to the marine fish, Larimichthys crocea.</title>
        <authorList>
            <person name="Tao Z."/>
        </authorList>
    </citation>
    <scope>NUCLEOTIDE SEQUENCE [LARGE SCALE GENOMIC DNA]</scope>
    <source>
        <strain evidence="1 2">XSDHY-P</strain>
    </source>
</reference>
<dbReference type="Pfam" id="PF02962">
    <property type="entry name" value="CHMI"/>
    <property type="match status" value="1"/>
</dbReference>
<dbReference type="GeneID" id="49616219"/>
<dbReference type="EMBL" id="CP031146">
    <property type="protein sequence ID" value="AXM98382.1"/>
    <property type="molecule type" value="Genomic_DNA"/>
</dbReference>
<dbReference type="SUPFAM" id="SSF55331">
    <property type="entry name" value="Tautomerase/MIF"/>
    <property type="match status" value="1"/>
</dbReference>
<dbReference type="InterPro" id="IPR004220">
    <property type="entry name" value="5-COMe_2-OHmuconate_Isoase"/>
</dbReference>
<sequence>MPHLNLEYSDNLAALNVDVLLLRLNHALVGSGQFADEADIKSRAQAFGHYRVGTAPGERGFAHVRLAILGGRSTEVKQQLSRSLLDVLREAIPEQVGVDLQLCVEVLDIDREPYAKLRLPSAMAAE</sequence>
<protein>
    <submittedName>
        <fullName evidence="1">5-carboxymethyl-2-hydroxymuconate Delta-isomerase</fullName>
    </submittedName>
</protein>